<dbReference type="Gene3D" id="1.10.3210.10">
    <property type="entry name" value="Hypothetical protein af1432"/>
    <property type="match status" value="1"/>
</dbReference>
<dbReference type="InterPro" id="IPR006674">
    <property type="entry name" value="HD_domain"/>
</dbReference>
<proteinExistence type="predicted"/>
<reference evidence="2 3" key="1">
    <citation type="submission" date="2017-09" db="EMBL/GenBank/DDBJ databases">
        <title>Phase variable restriction modification systems are present in the genome sequences of periodontal pathogens Prevotella intermedia, Tannerella forsythia and Porphyromonas gingivalis.</title>
        <authorList>
            <person name="Haigh R.D."/>
            <person name="Crawford L."/>
            <person name="Ralph J."/>
            <person name="Wanford J."/>
            <person name="Vartoukian S.R."/>
            <person name="Hijazib K."/>
            <person name="Wade W."/>
            <person name="Oggioni M.R."/>
        </authorList>
    </citation>
    <scope>NUCLEOTIDE SEQUENCE [LARGE SCALE GENOMIC DNA]</scope>
    <source>
        <strain evidence="2 3">WW2834</strain>
    </source>
</reference>
<feature type="domain" description="HD" evidence="1">
    <location>
        <begin position="30"/>
        <end position="126"/>
    </location>
</feature>
<organism evidence="2 3">
    <name type="scientific">Prevotella intermedia</name>
    <dbReference type="NCBI Taxonomy" id="28131"/>
    <lineage>
        <taxon>Bacteria</taxon>
        <taxon>Pseudomonadati</taxon>
        <taxon>Bacteroidota</taxon>
        <taxon>Bacteroidia</taxon>
        <taxon>Bacteroidales</taxon>
        <taxon>Prevotellaceae</taxon>
        <taxon>Prevotella</taxon>
    </lineage>
</organism>
<accession>A0A2A6EDS7</accession>
<dbReference type="RefSeq" id="WP_097550937.1">
    <property type="nucleotide sequence ID" value="NZ_CP024725.1"/>
</dbReference>
<dbReference type="CDD" id="cd00077">
    <property type="entry name" value="HDc"/>
    <property type="match status" value="1"/>
</dbReference>
<comment type="caution">
    <text evidence="2">The sequence shown here is derived from an EMBL/GenBank/DDBJ whole genome shotgun (WGS) entry which is preliminary data.</text>
</comment>
<name>A0A2A6EDS7_PREIN</name>
<gene>
    <name evidence="2" type="ORF">CLI71_10005</name>
</gene>
<dbReference type="SUPFAM" id="SSF109604">
    <property type="entry name" value="HD-domain/PDEase-like"/>
    <property type="match status" value="1"/>
</dbReference>
<keyword evidence="2" id="KW-0378">Hydrolase</keyword>
<evidence type="ECO:0000313" key="2">
    <source>
        <dbReference type="EMBL" id="PDP59058.1"/>
    </source>
</evidence>
<dbReference type="EMBL" id="NSLY01000031">
    <property type="protein sequence ID" value="PDP59058.1"/>
    <property type="molecule type" value="Genomic_DNA"/>
</dbReference>
<evidence type="ECO:0000313" key="3">
    <source>
        <dbReference type="Proteomes" id="UP000219058"/>
    </source>
</evidence>
<protein>
    <submittedName>
        <fullName evidence="2">Phosphohydrolase</fullName>
    </submittedName>
</protein>
<dbReference type="InterPro" id="IPR003607">
    <property type="entry name" value="HD/PDEase_dom"/>
</dbReference>
<dbReference type="Pfam" id="PF01966">
    <property type="entry name" value="HD"/>
    <property type="match status" value="1"/>
</dbReference>
<dbReference type="AlphaFoldDB" id="A0A2A6EDS7"/>
<dbReference type="Proteomes" id="UP000219058">
    <property type="component" value="Unassembled WGS sequence"/>
</dbReference>
<evidence type="ECO:0000259" key="1">
    <source>
        <dbReference type="Pfam" id="PF01966"/>
    </source>
</evidence>
<dbReference type="GO" id="GO:0016787">
    <property type="term" value="F:hydrolase activity"/>
    <property type="evidence" value="ECO:0007669"/>
    <property type="project" value="UniProtKB-KW"/>
</dbReference>
<sequence length="217" mass="25170">MDNRVDLDLMEFVEQQILPRYNAFGKSHGIGHVQRVIKNALALVPATGADSNMVYVSAAYHDLGMEGPRAVHHITSGKILTADARLKKWFSPEQIRIMKEAVEDHRASSSRVPRSIYGKIVAEADRELDPEIVFSRTVLYGLENYPEKDKEEQWKRFYNHISEKYGRMGYIRLWIANSPNAKKLEYIRELLGQQAELRKIFDKLYNDIFKKSEQKEV</sequence>